<dbReference type="GO" id="GO:0006355">
    <property type="term" value="P:regulation of DNA-templated transcription"/>
    <property type="evidence" value="ECO:0007669"/>
    <property type="project" value="InterPro"/>
</dbReference>
<feature type="region of interest" description="Disordered" evidence="5">
    <location>
        <begin position="60"/>
        <end position="178"/>
    </location>
</feature>
<accession>A0A7I8KSV4</accession>
<evidence type="ECO:0000256" key="5">
    <source>
        <dbReference type="SAM" id="MobiDB-lite"/>
    </source>
</evidence>
<keyword evidence="3" id="KW-0238">DNA-binding</keyword>
<dbReference type="AlphaFoldDB" id="A0A7I8KSV4"/>
<protein>
    <recommendedName>
        <fullName evidence="6">H15 domain-containing protein</fullName>
    </recommendedName>
</protein>
<dbReference type="InterPro" id="IPR017956">
    <property type="entry name" value="AT_hook_DNA-bd_motif"/>
</dbReference>
<dbReference type="PANTHER" id="PTHR11467:SF162">
    <property type="entry name" value="HMG-Y-RELATED PROTEIN A"/>
    <property type="match status" value="1"/>
</dbReference>
<dbReference type="InterPro" id="IPR005818">
    <property type="entry name" value="Histone_H1/H5_H15"/>
</dbReference>
<feature type="compositionally biased region" description="Pro residues" evidence="5">
    <location>
        <begin position="95"/>
        <end position="109"/>
    </location>
</feature>
<keyword evidence="2" id="KW-0677">Repeat</keyword>
<gene>
    <name evidence="7" type="ORF">SI8410_08011528</name>
</gene>
<dbReference type="InterPro" id="IPR000116">
    <property type="entry name" value="HMGA"/>
</dbReference>
<dbReference type="SUPFAM" id="SSF46785">
    <property type="entry name" value="Winged helix' DNA-binding domain"/>
    <property type="match status" value="1"/>
</dbReference>
<keyword evidence="8" id="KW-1185">Reference proteome</keyword>
<dbReference type="InterPro" id="IPR036390">
    <property type="entry name" value="WH_DNA-bd_sf"/>
</dbReference>
<dbReference type="SMART" id="SM00384">
    <property type="entry name" value="AT_hook"/>
    <property type="match status" value="4"/>
</dbReference>
<evidence type="ECO:0000256" key="4">
    <source>
        <dbReference type="ARBA" id="ARBA00023242"/>
    </source>
</evidence>
<sequence length="178" mass="18526">MSTEEESTPAALPPYPELILEAIDGLNEKGGSSKSAISNYIESHRENLPEDHVAQVAEHLGKMKDANELTFAKNNYSRPDPDAPPKRGRGRPPKPKAPLPPDYVPPPPRPRGRPPKAKAPLAAAGAPAAASPRPRGRPPKKPRVEVAGTAAPAAAAGGVKRGRGRPPKAKPAVAAVGA</sequence>
<dbReference type="SMART" id="SM00526">
    <property type="entry name" value="H15"/>
    <property type="match status" value="1"/>
</dbReference>
<feature type="domain" description="H15" evidence="6">
    <location>
        <begin position="11"/>
        <end position="80"/>
    </location>
</feature>
<dbReference type="GO" id="GO:0003690">
    <property type="term" value="F:double-stranded DNA binding"/>
    <property type="evidence" value="ECO:0007669"/>
    <property type="project" value="TreeGrafter"/>
</dbReference>
<evidence type="ECO:0000256" key="3">
    <source>
        <dbReference type="ARBA" id="ARBA00023125"/>
    </source>
</evidence>
<dbReference type="GO" id="GO:0000786">
    <property type="term" value="C:nucleosome"/>
    <property type="evidence" value="ECO:0007669"/>
    <property type="project" value="InterPro"/>
</dbReference>
<dbReference type="Gene3D" id="1.10.10.10">
    <property type="entry name" value="Winged helix-like DNA-binding domain superfamily/Winged helix DNA-binding domain"/>
    <property type="match status" value="1"/>
</dbReference>
<dbReference type="OrthoDB" id="1110759at2759"/>
<name>A0A7I8KSV4_SPIIN</name>
<dbReference type="Pfam" id="PF00538">
    <property type="entry name" value="Linker_histone"/>
    <property type="match status" value="1"/>
</dbReference>
<dbReference type="PROSITE" id="PS51504">
    <property type="entry name" value="H15"/>
    <property type="match status" value="1"/>
</dbReference>
<proteinExistence type="predicted"/>
<evidence type="ECO:0000256" key="2">
    <source>
        <dbReference type="ARBA" id="ARBA00022737"/>
    </source>
</evidence>
<dbReference type="Proteomes" id="UP000663760">
    <property type="component" value="Chromosome 8"/>
</dbReference>
<dbReference type="EMBL" id="LR746271">
    <property type="protein sequence ID" value="CAA7400850.1"/>
    <property type="molecule type" value="Genomic_DNA"/>
</dbReference>
<dbReference type="InterPro" id="IPR036388">
    <property type="entry name" value="WH-like_DNA-bd_sf"/>
</dbReference>
<dbReference type="GO" id="GO:0045910">
    <property type="term" value="P:negative regulation of DNA recombination"/>
    <property type="evidence" value="ECO:0007669"/>
    <property type="project" value="TreeGrafter"/>
</dbReference>
<organism evidence="7 8">
    <name type="scientific">Spirodela intermedia</name>
    <name type="common">Intermediate duckweed</name>
    <dbReference type="NCBI Taxonomy" id="51605"/>
    <lineage>
        <taxon>Eukaryota</taxon>
        <taxon>Viridiplantae</taxon>
        <taxon>Streptophyta</taxon>
        <taxon>Embryophyta</taxon>
        <taxon>Tracheophyta</taxon>
        <taxon>Spermatophyta</taxon>
        <taxon>Magnoliopsida</taxon>
        <taxon>Liliopsida</taxon>
        <taxon>Araceae</taxon>
        <taxon>Lemnoideae</taxon>
        <taxon>Spirodela</taxon>
    </lineage>
</organism>
<comment type="subcellular location">
    <subcellularLocation>
        <location evidence="1">Nucleus</location>
    </subcellularLocation>
</comment>
<dbReference type="PRINTS" id="PR00930">
    <property type="entry name" value="HIGHMOBLTYIY"/>
</dbReference>
<keyword evidence="4" id="KW-0539">Nucleus</keyword>
<evidence type="ECO:0000313" key="7">
    <source>
        <dbReference type="EMBL" id="CAA7400850.1"/>
    </source>
</evidence>
<dbReference type="GO" id="GO:0031492">
    <property type="term" value="F:nucleosomal DNA binding"/>
    <property type="evidence" value="ECO:0007669"/>
    <property type="project" value="TreeGrafter"/>
</dbReference>
<evidence type="ECO:0000313" key="8">
    <source>
        <dbReference type="Proteomes" id="UP000663760"/>
    </source>
</evidence>
<dbReference type="PANTHER" id="PTHR11467">
    <property type="entry name" value="HISTONE H1"/>
    <property type="match status" value="1"/>
</dbReference>
<dbReference type="GO" id="GO:0030261">
    <property type="term" value="P:chromosome condensation"/>
    <property type="evidence" value="ECO:0007669"/>
    <property type="project" value="TreeGrafter"/>
</dbReference>
<feature type="compositionally biased region" description="Low complexity" evidence="5">
    <location>
        <begin position="118"/>
        <end position="133"/>
    </location>
</feature>
<feature type="compositionally biased region" description="Low complexity" evidence="5">
    <location>
        <begin position="147"/>
        <end position="158"/>
    </location>
</feature>
<dbReference type="GO" id="GO:0005730">
    <property type="term" value="C:nucleolus"/>
    <property type="evidence" value="ECO:0007669"/>
    <property type="project" value="TreeGrafter"/>
</dbReference>
<evidence type="ECO:0000259" key="6">
    <source>
        <dbReference type="PROSITE" id="PS51504"/>
    </source>
</evidence>
<reference evidence="7" key="1">
    <citation type="submission" date="2020-02" db="EMBL/GenBank/DDBJ databases">
        <authorList>
            <person name="Scholz U."/>
            <person name="Mascher M."/>
            <person name="Fiebig A."/>
        </authorList>
    </citation>
    <scope>NUCLEOTIDE SEQUENCE</scope>
</reference>
<dbReference type="GO" id="GO:0006334">
    <property type="term" value="P:nucleosome assembly"/>
    <property type="evidence" value="ECO:0007669"/>
    <property type="project" value="InterPro"/>
</dbReference>
<dbReference type="PRINTS" id="PR00929">
    <property type="entry name" value="ATHOOK"/>
</dbReference>
<evidence type="ECO:0000256" key="1">
    <source>
        <dbReference type="ARBA" id="ARBA00004123"/>
    </source>
</evidence>